<keyword evidence="1" id="KW-1133">Transmembrane helix</keyword>
<feature type="transmembrane region" description="Helical" evidence="1">
    <location>
        <begin position="73"/>
        <end position="90"/>
    </location>
</feature>
<dbReference type="EMBL" id="CM004392">
    <property type="protein sequence ID" value="OAY47174.1"/>
    <property type="molecule type" value="Genomic_DNA"/>
</dbReference>
<evidence type="ECO:0000313" key="3">
    <source>
        <dbReference type="Proteomes" id="UP000091857"/>
    </source>
</evidence>
<gene>
    <name evidence="2" type="ORF">MANES_06G058100v8</name>
</gene>
<sequence>MGEVGGVSAGLWSSGFFVVVILWLFLIVVESGIDKNFDRLLKYLAFRDRTATSSDLFYVDAPVELSVRRTRSISSYFLFSAFFMLVRWWNCRYGGRGRFGVSSVSID</sequence>
<reference evidence="3" key="1">
    <citation type="journal article" date="2016" name="Nat. Biotechnol.">
        <title>Sequencing wild and cultivated cassava and related species reveals extensive interspecific hybridization and genetic diversity.</title>
        <authorList>
            <person name="Bredeson J.V."/>
            <person name="Lyons J.B."/>
            <person name="Prochnik S.E."/>
            <person name="Wu G.A."/>
            <person name="Ha C.M."/>
            <person name="Edsinger-Gonzales E."/>
            <person name="Grimwood J."/>
            <person name="Schmutz J."/>
            <person name="Rabbi I.Y."/>
            <person name="Egesi C."/>
            <person name="Nauluvula P."/>
            <person name="Lebot V."/>
            <person name="Ndunguru J."/>
            <person name="Mkamilo G."/>
            <person name="Bart R.S."/>
            <person name="Setter T.L."/>
            <person name="Gleadow R.M."/>
            <person name="Kulakow P."/>
            <person name="Ferguson M.E."/>
            <person name="Rounsley S."/>
            <person name="Rokhsar D.S."/>
        </authorList>
    </citation>
    <scope>NUCLEOTIDE SEQUENCE [LARGE SCALE GENOMIC DNA]</scope>
    <source>
        <strain evidence="3">cv. AM560-2</strain>
    </source>
</reference>
<dbReference type="Gramene" id="Manes.06G058100.1.v8.1">
    <property type="protein sequence ID" value="Manes.06G058100.1.v8.1.CDS"/>
    <property type="gene ID" value="Manes.06G058100.v8.1"/>
</dbReference>
<evidence type="ECO:0000313" key="2">
    <source>
        <dbReference type="EMBL" id="OAY47174.1"/>
    </source>
</evidence>
<name>A0A2C9VPR4_MANES</name>
<feature type="transmembrane region" description="Helical" evidence="1">
    <location>
        <begin position="12"/>
        <end position="33"/>
    </location>
</feature>
<accession>A0A2C9VPR4</accession>
<evidence type="ECO:0000256" key="1">
    <source>
        <dbReference type="SAM" id="Phobius"/>
    </source>
</evidence>
<protein>
    <submittedName>
        <fullName evidence="2">Uncharacterized protein</fullName>
    </submittedName>
</protein>
<proteinExistence type="predicted"/>
<dbReference type="AlphaFoldDB" id="A0A2C9VPR4"/>
<comment type="caution">
    <text evidence="2">The sequence shown here is derived from an EMBL/GenBank/DDBJ whole genome shotgun (WGS) entry which is preliminary data.</text>
</comment>
<keyword evidence="1" id="KW-0472">Membrane</keyword>
<keyword evidence="1" id="KW-0812">Transmembrane</keyword>
<dbReference type="Proteomes" id="UP000091857">
    <property type="component" value="Chromosome 6"/>
</dbReference>
<keyword evidence="3" id="KW-1185">Reference proteome</keyword>
<organism evidence="2 3">
    <name type="scientific">Manihot esculenta</name>
    <name type="common">Cassava</name>
    <name type="synonym">Jatropha manihot</name>
    <dbReference type="NCBI Taxonomy" id="3983"/>
    <lineage>
        <taxon>Eukaryota</taxon>
        <taxon>Viridiplantae</taxon>
        <taxon>Streptophyta</taxon>
        <taxon>Embryophyta</taxon>
        <taxon>Tracheophyta</taxon>
        <taxon>Spermatophyta</taxon>
        <taxon>Magnoliopsida</taxon>
        <taxon>eudicotyledons</taxon>
        <taxon>Gunneridae</taxon>
        <taxon>Pentapetalae</taxon>
        <taxon>rosids</taxon>
        <taxon>fabids</taxon>
        <taxon>Malpighiales</taxon>
        <taxon>Euphorbiaceae</taxon>
        <taxon>Crotonoideae</taxon>
        <taxon>Manihoteae</taxon>
        <taxon>Manihot</taxon>
    </lineage>
</organism>